<organism evidence="4 5">
    <name type="scientific">Legionella lansingensis</name>
    <dbReference type="NCBI Taxonomy" id="45067"/>
    <lineage>
        <taxon>Bacteria</taxon>
        <taxon>Pseudomonadati</taxon>
        <taxon>Pseudomonadota</taxon>
        <taxon>Gammaproteobacteria</taxon>
        <taxon>Legionellales</taxon>
        <taxon>Legionellaceae</taxon>
        <taxon>Legionella</taxon>
    </lineage>
</organism>
<keyword evidence="5" id="KW-1185">Reference proteome</keyword>
<dbReference type="PROSITE" id="PS50297">
    <property type="entry name" value="ANK_REP_REGION"/>
    <property type="match status" value="4"/>
</dbReference>
<evidence type="ECO:0000256" key="2">
    <source>
        <dbReference type="ARBA" id="ARBA00023043"/>
    </source>
</evidence>
<evidence type="ECO:0000256" key="1">
    <source>
        <dbReference type="ARBA" id="ARBA00022737"/>
    </source>
</evidence>
<feature type="repeat" description="ANK" evidence="3">
    <location>
        <begin position="528"/>
        <end position="560"/>
    </location>
</feature>
<accession>A0A0W0VVA4</accession>
<name>A0A0W0VVA4_9GAMM</name>
<dbReference type="Gene3D" id="1.25.40.20">
    <property type="entry name" value="Ankyrin repeat-containing domain"/>
    <property type="match status" value="4"/>
</dbReference>
<feature type="repeat" description="ANK" evidence="3">
    <location>
        <begin position="428"/>
        <end position="460"/>
    </location>
</feature>
<dbReference type="PROSITE" id="PS50088">
    <property type="entry name" value="ANK_REPEAT"/>
    <property type="match status" value="5"/>
</dbReference>
<feature type="repeat" description="ANK" evidence="3">
    <location>
        <begin position="202"/>
        <end position="234"/>
    </location>
</feature>
<gene>
    <name evidence="4" type="ORF">Llan_0757</name>
</gene>
<dbReference type="PANTHER" id="PTHR24198:SF165">
    <property type="entry name" value="ANKYRIN REPEAT-CONTAINING PROTEIN-RELATED"/>
    <property type="match status" value="1"/>
</dbReference>
<reference evidence="4 5" key="1">
    <citation type="submission" date="2015-11" db="EMBL/GenBank/DDBJ databases">
        <title>Genomic analysis of 38 Legionella species identifies large and diverse effector repertoires.</title>
        <authorList>
            <person name="Burstein D."/>
            <person name="Amaro F."/>
            <person name="Zusman T."/>
            <person name="Lifshitz Z."/>
            <person name="Cohen O."/>
            <person name="Gilbert J.A."/>
            <person name="Pupko T."/>
            <person name="Shuman H.A."/>
            <person name="Segal G."/>
        </authorList>
    </citation>
    <scope>NUCLEOTIDE SEQUENCE [LARGE SCALE GENOMIC DNA]</scope>
    <source>
        <strain evidence="4 5">ATCC 49751</strain>
    </source>
</reference>
<keyword evidence="1" id="KW-0677">Repeat</keyword>
<dbReference type="AlphaFoldDB" id="A0A0W0VVA4"/>
<feature type="repeat" description="ANK" evidence="3">
    <location>
        <begin position="268"/>
        <end position="300"/>
    </location>
</feature>
<proteinExistence type="predicted"/>
<protein>
    <submittedName>
        <fullName evidence="4">Ankyrin repeat-containing protein</fullName>
    </submittedName>
</protein>
<dbReference type="InterPro" id="IPR002110">
    <property type="entry name" value="Ankyrin_rpt"/>
</dbReference>
<dbReference type="InterPro" id="IPR036770">
    <property type="entry name" value="Ankyrin_rpt-contain_sf"/>
</dbReference>
<keyword evidence="2 3" id="KW-0040">ANK repeat</keyword>
<sequence length="873" mass="97019">MLTEELLRMAVEEGNVEAFTKIIANSDTESILAVDNKRRTLAHLAARFNQPAILAKLITVVEKFGESGQAILEQTDNEGFTPLECSYLYSAPEITGLLRAKTQLYSGKRALLTGRNRPFEQFFSRLGEEKRIPAAFFAIILCGLPVLESITKFQNENEIISSQTSEGWSLLHFLVFNHKIDVIKYLSDKYKNELNAEIRDHDGNTPFLIAAERYHPDVLNFLLEVGCDIHAKNNQGQNAISIGAKRGQLELVKVLSAKGVDLNSSDENGENALMLAARHGHGDVVAFLRTQGVSLDAKDKEGKSAFQKALDSGHLDIANLLMDTVSLEEKNEALIKAVTTANLANVKWLIDKGASPAIVDAHGDSLLMLAAVGDASFVEYLLSLPETLINHKNNDGDNALFVAIRQGRQKVVECLLKHDFNPPQHNALGQTPLLAAAKSNDAALIELFAKQGYSLEDQDKEGNTALHLAFTSNQLGTAPDYLLSHSPQLVSVTNHRKETPLHCAIIHGHTAYLPELVMHSDLESRDSLGNTPLLTAVAARDFKATELLLKQGADVLAKNDKEETVTNITGLHHFPEDIQRQLLGAYKIDYDEFQYRRRLYFIFGGEKLNEVLAFPQGKVKLGAGTFDEGIGILRTHLKNFLLERHPELSTRFEGLLNALDKVEFTDTPSRILARLESESVTFQATGFTGHLILAALAKQGDGNVKLSLAERGARVSDAPLLHSESKKFSSVRTIIILKEKCQEVVELLHNAKTEPQGVALDILFKQIPEIAGSAYTFQPIYQKKFTDICFYSNPKTGLYEQFINILGETEGRPFYKKFELYMREKELHSYEDFWQEKHSDESLLSNPVIAEARHLIERRAEGSKVDLSTRSSG</sequence>
<dbReference type="SUPFAM" id="SSF48403">
    <property type="entry name" value="Ankyrin repeat"/>
    <property type="match status" value="2"/>
</dbReference>
<feature type="repeat" description="ANK" evidence="3">
    <location>
        <begin position="235"/>
        <end position="267"/>
    </location>
</feature>
<dbReference type="Proteomes" id="UP000054869">
    <property type="component" value="Unassembled WGS sequence"/>
</dbReference>
<comment type="caution">
    <text evidence="4">The sequence shown here is derived from an EMBL/GenBank/DDBJ whole genome shotgun (WGS) entry which is preliminary data.</text>
</comment>
<dbReference type="SMART" id="SM00248">
    <property type="entry name" value="ANK"/>
    <property type="match status" value="13"/>
</dbReference>
<dbReference type="RefSeq" id="WP_051546096.1">
    <property type="nucleotide sequence ID" value="NZ_CAAAJD010000006.1"/>
</dbReference>
<evidence type="ECO:0000313" key="4">
    <source>
        <dbReference type="EMBL" id="KTD23622.1"/>
    </source>
</evidence>
<dbReference type="STRING" id="45067.Llan_0757"/>
<evidence type="ECO:0000256" key="3">
    <source>
        <dbReference type="PROSITE-ProRule" id="PRU00023"/>
    </source>
</evidence>
<dbReference type="Pfam" id="PF12796">
    <property type="entry name" value="Ank_2"/>
    <property type="match status" value="5"/>
</dbReference>
<dbReference type="PANTHER" id="PTHR24198">
    <property type="entry name" value="ANKYRIN REPEAT AND PROTEIN KINASE DOMAIN-CONTAINING PROTEIN"/>
    <property type="match status" value="1"/>
</dbReference>
<evidence type="ECO:0000313" key="5">
    <source>
        <dbReference type="Proteomes" id="UP000054869"/>
    </source>
</evidence>
<dbReference type="PATRIC" id="fig|45067.4.peg.787"/>
<dbReference type="OrthoDB" id="5632076at2"/>
<dbReference type="eggNOG" id="COG0666">
    <property type="taxonomic scope" value="Bacteria"/>
</dbReference>
<dbReference type="EMBL" id="LNYI01000012">
    <property type="protein sequence ID" value="KTD23622.1"/>
    <property type="molecule type" value="Genomic_DNA"/>
</dbReference>